<protein>
    <submittedName>
        <fullName evidence="2">Uncharacterized protein</fullName>
    </submittedName>
</protein>
<feature type="region of interest" description="Disordered" evidence="1">
    <location>
        <begin position="282"/>
        <end position="330"/>
    </location>
</feature>
<feature type="region of interest" description="Disordered" evidence="1">
    <location>
        <begin position="417"/>
        <end position="473"/>
    </location>
</feature>
<dbReference type="AlphaFoldDB" id="A0AAW0SQH8"/>
<feature type="compositionally biased region" description="Polar residues" evidence="1">
    <location>
        <begin position="150"/>
        <end position="163"/>
    </location>
</feature>
<comment type="caution">
    <text evidence="2">The sequence shown here is derived from an EMBL/GenBank/DDBJ whole genome shotgun (WGS) entry which is preliminary data.</text>
</comment>
<feature type="region of interest" description="Disordered" evidence="1">
    <location>
        <begin position="499"/>
        <end position="548"/>
    </location>
</feature>
<feature type="compositionally biased region" description="Polar residues" evidence="1">
    <location>
        <begin position="282"/>
        <end position="293"/>
    </location>
</feature>
<reference evidence="2 3" key="1">
    <citation type="submission" date="2023-03" db="EMBL/GenBank/DDBJ databases">
        <title>High-quality genome of Scylla paramamosain provides insights in environmental adaptation.</title>
        <authorList>
            <person name="Zhang L."/>
        </authorList>
    </citation>
    <scope>NUCLEOTIDE SEQUENCE [LARGE SCALE GENOMIC DNA]</scope>
    <source>
        <strain evidence="2">LZ_2023a</strain>
        <tissue evidence="2">Muscle</tissue>
    </source>
</reference>
<evidence type="ECO:0000256" key="1">
    <source>
        <dbReference type="SAM" id="MobiDB-lite"/>
    </source>
</evidence>
<feature type="compositionally biased region" description="Basic residues" evidence="1">
    <location>
        <begin position="447"/>
        <end position="460"/>
    </location>
</feature>
<feature type="region of interest" description="Disordered" evidence="1">
    <location>
        <begin position="235"/>
        <end position="262"/>
    </location>
</feature>
<dbReference type="Proteomes" id="UP001487740">
    <property type="component" value="Unassembled WGS sequence"/>
</dbReference>
<proteinExistence type="predicted"/>
<sequence length="890" mass="101488">MGGNQVKATTRSPLLHVESVTLTSEENHERRFRKELPRRLGSMLLADWVRLKRREHEVITKGKVVLDEGRAPPEIVKEVEMYMKSASKKIHIKYHPKIAPKPRNRFRLKGPRLTQTAARRIQDAYDRREKEQQQQKQERIAQKRDKSRLSVRSQGWTEQGTSRASKRTPTGRLKQQEQKRASSLPPTSTLSLQSITTAESSGIGMSRASSLTSVASIRHKKTFFSRQRVSSYSSVTTPVASRLHRPPLPGSLNSRTRRRTPGMRSGAFMNWICTGLVVPPVGQSSDTDDTGGQNLRLAKQRSGRRASPLMVKHNSPSGHSPTPERGTAAKQRWTVALRQSFQQVMQQKERKQTGYTKTRQTNKQQKTAKRKENLEPQMGHSGNMEVKQVMSDKHQETEGHQTKLQMDGEMTLQVPDTMHRASPSSQGSASSDKKEQGSQTRLSGPPKPRRLLLLRPGKNKVKQEEQQKSVQQTAGCSVFPNKINPKEKWKRLLRMNKKDTTNKEHEERKGSITSNNYHVRRRASVDVNMQRDSGQRRHSQPMTGLASEAENTESIIPADLHHLAGGERIIRVSRHPSPNDGGEVIIEQQMVRRVVPQQSTTYEEEQHQYRRSDKRYQLTEEQLIQSQGENTLVVNSSDVGYNEPVMSRGGSRRSSGERDIEQRKASNVESIVERVVRDSSTERLHQSALVERGRRESLVEYPRIDGPIDRVRPDVSGRGAALSERNGDRILPRVTQDRGYIPSRIDRGYSYEPQDERRGRQYQERRYTVGTVEPSYLAGFTERQIIGRLSEPDSSRIYSGRIPYSRALDSDPVRSRSIDYDFSRPYSESDYPGRFIDHEPAKIYAERLVAAGRLRNTEDYDLRERGGRYRDAVITQHSVASAPLVDHRSL</sequence>
<gene>
    <name evidence="2" type="ORF">O3P69_013792</name>
</gene>
<feature type="compositionally biased region" description="Low complexity" evidence="1">
    <location>
        <begin position="182"/>
        <end position="193"/>
    </location>
</feature>
<feature type="region of interest" description="Disordered" evidence="1">
    <location>
        <begin position="388"/>
        <end position="407"/>
    </location>
</feature>
<feature type="compositionally biased region" description="Basic and acidic residues" evidence="1">
    <location>
        <begin position="124"/>
        <end position="148"/>
    </location>
</feature>
<feature type="region of interest" description="Disordered" evidence="1">
    <location>
        <begin position="639"/>
        <end position="667"/>
    </location>
</feature>
<feature type="compositionally biased region" description="Basic and acidic residues" evidence="1">
    <location>
        <begin position="390"/>
        <end position="401"/>
    </location>
</feature>
<evidence type="ECO:0000313" key="2">
    <source>
        <dbReference type="EMBL" id="KAK8377403.1"/>
    </source>
</evidence>
<keyword evidence="3" id="KW-1185">Reference proteome</keyword>
<feature type="compositionally biased region" description="Basic and acidic residues" evidence="1">
    <location>
        <begin position="654"/>
        <end position="667"/>
    </location>
</feature>
<name>A0AAW0SQH8_SCYPA</name>
<feature type="compositionally biased region" description="Low complexity" evidence="1">
    <location>
        <begin position="356"/>
        <end position="365"/>
    </location>
</feature>
<feature type="region of interest" description="Disordered" evidence="1">
    <location>
        <begin position="342"/>
        <end position="383"/>
    </location>
</feature>
<feature type="region of interest" description="Disordered" evidence="1">
    <location>
        <begin position="124"/>
        <end position="193"/>
    </location>
</feature>
<feature type="compositionally biased region" description="Basic and acidic residues" evidence="1">
    <location>
        <begin position="499"/>
        <end position="510"/>
    </location>
</feature>
<accession>A0AAW0SQH8</accession>
<dbReference type="EMBL" id="JARAKH010000047">
    <property type="protein sequence ID" value="KAK8377403.1"/>
    <property type="molecule type" value="Genomic_DNA"/>
</dbReference>
<evidence type="ECO:0000313" key="3">
    <source>
        <dbReference type="Proteomes" id="UP001487740"/>
    </source>
</evidence>
<organism evidence="2 3">
    <name type="scientific">Scylla paramamosain</name>
    <name type="common">Mud crab</name>
    <dbReference type="NCBI Taxonomy" id="85552"/>
    <lineage>
        <taxon>Eukaryota</taxon>
        <taxon>Metazoa</taxon>
        <taxon>Ecdysozoa</taxon>
        <taxon>Arthropoda</taxon>
        <taxon>Crustacea</taxon>
        <taxon>Multicrustacea</taxon>
        <taxon>Malacostraca</taxon>
        <taxon>Eumalacostraca</taxon>
        <taxon>Eucarida</taxon>
        <taxon>Decapoda</taxon>
        <taxon>Pleocyemata</taxon>
        <taxon>Brachyura</taxon>
        <taxon>Eubrachyura</taxon>
        <taxon>Portunoidea</taxon>
        <taxon>Portunidae</taxon>
        <taxon>Portuninae</taxon>
        <taxon>Scylla</taxon>
    </lineage>
</organism>